<evidence type="ECO:0000313" key="2">
    <source>
        <dbReference type="Proteomes" id="UP000805193"/>
    </source>
</evidence>
<protein>
    <submittedName>
        <fullName evidence="1">Uncharacterized protein</fullName>
    </submittedName>
</protein>
<comment type="caution">
    <text evidence="1">The sequence shown here is derived from an EMBL/GenBank/DDBJ whole genome shotgun (WGS) entry which is preliminary data.</text>
</comment>
<reference evidence="1 2" key="1">
    <citation type="journal article" date="2020" name="Cell">
        <title>Large-Scale Comparative Analyses of Tick Genomes Elucidate Their Genetic Diversity and Vector Capacities.</title>
        <authorList>
            <consortium name="Tick Genome and Microbiome Consortium (TIGMIC)"/>
            <person name="Jia N."/>
            <person name="Wang J."/>
            <person name="Shi W."/>
            <person name="Du L."/>
            <person name="Sun Y."/>
            <person name="Zhan W."/>
            <person name="Jiang J.F."/>
            <person name="Wang Q."/>
            <person name="Zhang B."/>
            <person name="Ji P."/>
            <person name="Bell-Sakyi L."/>
            <person name="Cui X.M."/>
            <person name="Yuan T.T."/>
            <person name="Jiang B.G."/>
            <person name="Yang W.F."/>
            <person name="Lam T.T."/>
            <person name="Chang Q.C."/>
            <person name="Ding S.J."/>
            <person name="Wang X.J."/>
            <person name="Zhu J.G."/>
            <person name="Ruan X.D."/>
            <person name="Zhao L."/>
            <person name="Wei J.T."/>
            <person name="Ye R.Z."/>
            <person name="Que T.C."/>
            <person name="Du C.H."/>
            <person name="Zhou Y.H."/>
            <person name="Cheng J.X."/>
            <person name="Dai P.F."/>
            <person name="Guo W.B."/>
            <person name="Han X.H."/>
            <person name="Huang E.J."/>
            <person name="Li L.F."/>
            <person name="Wei W."/>
            <person name="Gao Y.C."/>
            <person name="Liu J.Z."/>
            <person name="Shao H.Z."/>
            <person name="Wang X."/>
            <person name="Wang C.C."/>
            <person name="Yang T.C."/>
            <person name="Huo Q.B."/>
            <person name="Li W."/>
            <person name="Chen H.Y."/>
            <person name="Chen S.E."/>
            <person name="Zhou L.G."/>
            <person name="Ni X.B."/>
            <person name="Tian J.H."/>
            <person name="Sheng Y."/>
            <person name="Liu T."/>
            <person name="Pan Y.S."/>
            <person name="Xia L.Y."/>
            <person name="Li J."/>
            <person name="Zhao F."/>
            <person name="Cao W.C."/>
        </authorList>
    </citation>
    <scope>NUCLEOTIDE SEQUENCE [LARGE SCALE GENOMIC DNA]</scope>
    <source>
        <strain evidence="1">Iper-2018</strain>
    </source>
</reference>
<name>A0AC60Q607_IXOPE</name>
<gene>
    <name evidence="1" type="ORF">HPB47_023954</name>
</gene>
<dbReference type="EMBL" id="JABSTQ010009445">
    <property type="protein sequence ID" value="KAG0429112.1"/>
    <property type="molecule type" value="Genomic_DNA"/>
</dbReference>
<organism evidence="1 2">
    <name type="scientific">Ixodes persulcatus</name>
    <name type="common">Taiga tick</name>
    <dbReference type="NCBI Taxonomy" id="34615"/>
    <lineage>
        <taxon>Eukaryota</taxon>
        <taxon>Metazoa</taxon>
        <taxon>Ecdysozoa</taxon>
        <taxon>Arthropoda</taxon>
        <taxon>Chelicerata</taxon>
        <taxon>Arachnida</taxon>
        <taxon>Acari</taxon>
        <taxon>Parasitiformes</taxon>
        <taxon>Ixodida</taxon>
        <taxon>Ixodoidea</taxon>
        <taxon>Ixodidae</taxon>
        <taxon>Ixodinae</taxon>
        <taxon>Ixodes</taxon>
    </lineage>
</organism>
<keyword evidence="2" id="KW-1185">Reference proteome</keyword>
<proteinExistence type="predicted"/>
<evidence type="ECO:0000313" key="1">
    <source>
        <dbReference type="EMBL" id="KAG0429112.1"/>
    </source>
</evidence>
<dbReference type="Proteomes" id="UP000805193">
    <property type="component" value="Unassembled WGS sequence"/>
</dbReference>
<accession>A0AC60Q607</accession>
<sequence>MKGSFWSSKETALPKKKCKDCILDKSYLSWHQMSSGRDVALMLIVGTVALFLVILLDSDLTRWASRRAHARGGGREHGGVVEERSRVQRLLCEGHLEQLQAALLVSNLSKSYGDVEAVRGLSFALRKHECFGLLGVNGAGKTTTFRMLAGDLMPTSGNAFIEDADLVTRRSRASATRSSRWWERATTSAVFRSIASQTSTKEHHWERPTTSAVSRSRASQTIIKKHAEHRSAATKHCWQPDSTKPPSHMRTDRKASQTIIKKHAEHRSAATKHCWQPDSTKPPSHMRTDRKEPAGPVAHTMSSIDRVLRLLGYKLVRKLGDFDPLSRRPPPGQHWHQQMEPHQGGAGLPEPP</sequence>